<evidence type="ECO:0000256" key="2">
    <source>
        <dbReference type="PROSITE-ProRule" id="PRU00117"/>
    </source>
</evidence>
<dbReference type="CDD" id="cd00105">
    <property type="entry name" value="KH-I"/>
    <property type="match status" value="1"/>
</dbReference>
<keyword evidence="2" id="KW-0694">RNA-binding</keyword>
<dbReference type="InterPro" id="IPR036612">
    <property type="entry name" value="KH_dom_type_1_sf"/>
</dbReference>
<keyword evidence="6" id="KW-1185">Reference proteome</keyword>
<dbReference type="SMART" id="SM00322">
    <property type="entry name" value="KH"/>
    <property type="match status" value="2"/>
</dbReference>
<feature type="compositionally biased region" description="Pro residues" evidence="3">
    <location>
        <begin position="22"/>
        <end position="49"/>
    </location>
</feature>
<dbReference type="GO" id="GO:0003723">
    <property type="term" value="F:RNA binding"/>
    <property type="evidence" value="ECO:0007669"/>
    <property type="project" value="UniProtKB-UniRule"/>
</dbReference>
<evidence type="ECO:0000256" key="3">
    <source>
        <dbReference type="SAM" id="MobiDB-lite"/>
    </source>
</evidence>
<evidence type="ECO:0000259" key="4">
    <source>
        <dbReference type="SMART" id="SM00322"/>
    </source>
</evidence>
<accession>A0A178CR05</accession>
<evidence type="ECO:0000313" key="6">
    <source>
        <dbReference type="Proteomes" id="UP000185904"/>
    </source>
</evidence>
<dbReference type="Gene3D" id="3.30.1370.10">
    <property type="entry name" value="K Homology domain, type 1"/>
    <property type="match status" value="2"/>
</dbReference>
<comment type="caution">
    <text evidence="5">The sequence shown here is derived from an EMBL/GenBank/DDBJ whole genome shotgun (WGS) entry which is preliminary data.</text>
</comment>
<sequence length="437" mass="46623">MADLSNILAALAAQRQGSTPQAAPPPPVPGASYPPPQYATPPGSAPPYGLPQPIHSGSVDLTNIKPVSSGSVSIADAVAKARGIAAEKGISYDPSRRMNDAGTSAVTIESAPFLQEADVILLDDIEMIAHLGLTEEVKANQKFYLSTKVWISGSRAARTAAKAEIFRIIDDNEVVKRGQDKPRTNQTKVTSTKEGDSLQMMVPDRTVGLIIGRGGETIRDLQDRSGCHVNIVGENKSVNGMRPVNLIGSASAQQYARDLILEIVESDQKGISIKDLHREREDSHGKINDSIVVPGEAVGMIIGKGGESIRDMQNQTGCKINVSPAAGRDIEREIGLIGSRHAIDAAKRAIMEKVDVVRARTQARERESRDDYTDRYPGQQPVYPPAAGGIAQGVAPPPAAGDADPYAAYGGYQNYLQMWYAAMAAQQQGGQGQGEQR</sequence>
<dbReference type="OrthoDB" id="5204190at2759"/>
<organism evidence="5 6">
    <name type="scientific">Fonsecaea nubica</name>
    <dbReference type="NCBI Taxonomy" id="856822"/>
    <lineage>
        <taxon>Eukaryota</taxon>
        <taxon>Fungi</taxon>
        <taxon>Dikarya</taxon>
        <taxon>Ascomycota</taxon>
        <taxon>Pezizomycotina</taxon>
        <taxon>Eurotiomycetes</taxon>
        <taxon>Chaetothyriomycetidae</taxon>
        <taxon>Chaetothyriales</taxon>
        <taxon>Herpotrichiellaceae</taxon>
        <taxon>Fonsecaea</taxon>
    </lineage>
</organism>
<dbReference type="SUPFAM" id="SSF54791">
    <property type="entry name" value="Eukaryotic type KH-domain (KH-domain type I)"/>
    <property type="match status" value="2"/>
</dbReference>
<dbReference type="InterPro" id="IPR004088">
    <property type="entry name" value="KH_dom_type_1"/>
</dbReference>
<feature type="domain" description="K Homology" evidence="4">
    <location>
        <begin position="285"/>
        <end position="355"/>
    </location>
</feature>
<gene>
    <name evidence="5" type="ORF">AYO20_08265</name>
</gene>
<dbReference type="PANTHER" id="PTHR10288">
    <property type="entry name" value="KH DOMAIN CONTAINING RNA BINDING PROTEIN"/>
    <property type="match status" value="1"/>
</dbReference>
<name>A0A178CR05_9EURO</name>
<dbReference type="Proteomes" id="UP000185904">
    <property type="component" value="Unassembled WGS sequence"/>
</dbReference>
<dbReference type="AlphaFoldDB" id="A0A178CR05"/>
<dbReference type="InterPro" id="IPR004087">
    <property type="entry name" value="KH_dom"/>
</dbReference>
<reference evidence="5 6" key="1">
    <citation type="submission" date="2016-03" db="EMBL/GenBank/DDBJ databases">
        <title>The draft genome sequence of Fonsecaea nubica causative agent of cutaneous subcutaneous infection in human host.</title>
        <authorList>
            <person name="Costa F."/>
            <person name="Sybren D.H."/>
            <person name="Raittz R.T."/>
            <person name="Weiss V.A."/>
            <person name="Leao A.C."/>
            <person name="Gomes R."/>
            <person name="De Souza E.M."/>
            <person name="Pedrosa F.O."/>
            <person name="Steffens M.B."/>
            <person name="Bombassaro A."/>
            <person name="Tadra-Sfeir M.Z."/>
            <person name="Moreno L.F."/>
            <person name="Najafzadeh M.J."/>
            <person name="Felipe M.S."/>
            <person name="Teixeira M."/>
            <person name="Sun J."/>
            <person name="Xi L."/>
            <person name="Castro M.A."/>
            <person name="Vicente V.A."/>
        </authorList>
    </citation>
    <scope>NUCLEOTIDE SEQUENCE [LARGE SCALE GENOMIC DNA]</scope>
    <source>
        <strain evidence="5 6">CBS 269.64</strain>
    </source>
</reference>
<dbReference type="Pfam" id="PF00013">
    <property type="entry name" value="KH_1"/>
    <property type="match status" value="2"/>
</dbReference>
<dbReference type="EMBL" id="LVCJ01000063">
    <property type="protein sequence ID" value="OAL31355.1"/>
    <property type="molecule type" value="Genomic_DNA"/>
</dbReference>
<evidence type="ECO:0000256" key="1">
    <source>
        <dbReference type="ARBA" id="ARBA00022737"/>
    </source>
</evidence>
<dbReference type="PROSITE" id="PS50084">
    <property type="entry name" value="KH_TYPE_1"/>
    <property type="match status" value="2"/>
</dbReference>
<feature type="region of interest" description="Disordered" evidence="3">
    <location>
        <begin position="15"/>
        <end position="49"/>
    </location>
</feature>
<protein>
    <recommendedName>
        <fullName evidence="4">K Homology domain-containing protein</fullName>
    </recommendedName>
</protein>
<keyword evidence="1" id="KW-0677">Repeat</keyword>
<feature type="domain" description="K Homology" evidence="4">
    <location>
        <begin position="194"/>
        <end position="265"/>
    </location>
</feature>
<dbReference type="RefSeq" id="XP_022497542.1">
    <property type="nucleotide sequence ID" value="XM_022646545.1"/>
</dbReference>
<evidence type="ECO:0000313" key="5">
    <source>
        <dbReference type="EMBL" id="OAL31355.1"/>
    </source>
</evidence>
<proteinExistence type="predicted"/>
<dbReference type="GeneID" id="34591672"/>